<feature type="region of interest" description="Disordered" evidence="1">
    <location>
        <begin position="22"/>
        <end position="46"/>
    </location>
</feature>
<dbReference type="Pfam" id="PF01713">
    <property type="entry name" value="Smr"/>
    <property type="match status" value="1"/>
</dbReference>
<dbReference type="PANTHER" id="PTHR35562">
    <property type="entry name" value="DNA ENDONUCLEASE SMRA-RELATED"/>
    <property type="match status" value="1"/>
</dbReference>
<sequence length="125" mass="13863">MAPGGCTSSWWTTIRPPCRWAMRRRRRASPSRAASPRPATDDRCRRDGHAAVRRFLHQAQAEGLRCVAIVTGKGSMGQEMGVLRRELPHWLNAPDLRPLILGAAHYAAGNPGAVVLLLRRPRAPR</sequence>
<protein>
    <recommendedName>
        <fullName evidence="2">Smr domain-containing protein</fullName>
    </recommendedName>
</protein>
<dbReference type="InterPro" id="IPR002625">
    <property type="entry name" value="Smr_dom"/>
</dbReference>
<dbReference type="EMBL" id="NRSG01000003">
    <property type="protein sequence ID" value="MBK1656791.1"/>
    <property type="molecule type" value="Genomic_DNA"/>
</dbReference>
<reference evidence="3 4" key="1">
    <citation type="journal article" date="2020" name="Microorganisms">
        <title>Osmotic Adaptation and Compatible Solute Biosynthesis of Phototrophic Bacteria as Revealed from Genome Analyses.</title>
        <authorList>
            <person name="Imhoff J.F."/>
            <person name="Rahn T."/>
            <person name="Kunzel S."/>
            <person name="Keller A."/>
            <person name="Neulinger S.C."/>
        </authorList>
    </citation>
    <scope>NUCLEOTIDE SEQUENCE [LARGE SCALE GENOMIC DNA]</scope>
    <source>
        <strain evidence="3 4">DSM 15382</strain>
    </source>
</reference>
<dbReference type="PANTHER" id="PTHR35562:SF2">
    <property type="entry name" value="DNA ENDONUCLEASE SMRA-RELATED"/>
    <property type="match status" value="1"/>
</dbReference>
<organism evidence="3 4">
    <name type="scientific">Paracraurococcus ruber</name>
    <dbReference type="NCBI Taxonomy" id="77675"/>
    <lineage>
        <taxon>Bacteria</taxon>
        <taxon>Pseudomonadati</taxon>
        <taxon>Pseudomonadota</taxon>
        <taxon>Alphaproteobacteria</taxon>
        <taxon>Acetobacterales</taxon>
        <taxon>Roseomonadaceae</taxon>
        <taxon>Paracraurococcus</taxon>
    </lineage>
</organism>
<evidence type="ECO:0000313" key="4">
    <source>
        <dbReference type="Proteomes" id="UP000697995"/>
    </source>
</evidence>
<accession>A0ABS1CR87</accession>
<evidence type="ECO:0000313" key="3">
    <source>
        <dbReference type="EMBL" id="MBK1656791.1"/>
    </source>
</evidence>
<gene>
    <name evidence="3" type="ORF">CKO45_00940</name>
</gene>
<dbReference type="PROSITE" id="PS50828">
    <property type="entry name" value="SMR"/>
    <property type="match status" value="1"/>
</dbReference>
<dbReference type="Gene3D" id="3.30.1370.110">
    <property type="match status" value="1"/>
</dbReference>
<keyword evidence="4" id="KW-1185">Reference proteome</keyword>
<dbReference type="InterPro" id="IPR036063">
    <property type="entry name" value="Smr_dom_sf"/>
</dbReference>
<dbReference type="Proteomes" id="UP000697995">
    <property type="component" value="Unassembled WGS sequence"/>
</dbReference>
<comment type="caution">
    <text evidence="3">The sequence shown here is derived from an EMBL/GenBank/DDBJ whole genome shotgun (WGS) entry which is preliminary data.</text>
</comment>
<dbReference type="SUPFAM" id="SSF160443">
    <property type="entry name" value="SMR domain-like"/>
    <property type="match status" value="1"/>
</dbReference>
<name>A0ABS1CR87_9PROT</name>
<evidence type="ECO:0000256" key="1">
    <source>
        <dbReference type="SAM" id="MobiDB-lite"/>
    </source>
</evidence>
<proteinExistence type="predicted"/>
<evidence type="ECO:0000259" key="2">
    <source>
        <dbReference type="PROSITE" id="PS50828"/>
    </source>
</evidence>
<feature type="domain" description="Smr" evidence="2">
    <location>
        <begin position="49"/>
        <end position="119"/>
    </location>
</feature>